<dbReference type="OrthoDB" id="6096182at2759"/>
<accession>A0A6J8EPM1</accession>
<feature type="region of interest" description="Disordered" evidence="1">
    <location>
        <begin position="1"/>
        <end position="27"/>
    </location>
</feature>
<evidence type="ECO:0000256" key="1">
    <source>
        <dbReference type="SAM" id="MobiDB-lite"/>
    </source>
</evidence>
<dbReference type="EMBL" id="CACVKT020009596">
    <property type="protein sequence ID" value="CAC5422410.1"/>
    <property type="molecule type" value="Genomic_DNA"/>
</dbReference>
<feature type="compositionally biased region" description="Low complexity" evidence="1">
    <location>
        <begin position="305"/>
        <end position="315"/>
    </location>
</feature>
<sequence length="629" mass="74375">MHRAKRTHRYLPDTVDPDSDDYYNSDKDERVYYSYPQRRRLIRFVPTRTASEQHDDRIIKRYSVRQKEPERDRIMYPSSHIVRRTNLETESETRSSSDYYRDNTIYKVHVIRSKPTGRRNNTTSNLLKTEELETNSYSSPSFRFIRRVNSGSESETESSTDNSDSTQTKARIERSKMKTARFSNSSPRRVITYHIIEDPSIRKTDRNEASKLVSSKNRTVARVSAKPDNLVKRKQESLPRTVIPGGHKQRHNLTHQTKLAVNNNDGVTFLRPYSEVRRKNEIIDNRRAVKDIQQSFPITRKWEGSLESDSYTSSDESSESDSSDGYTTDSSEIQQNDRYNTHSTRSTQTECLLVDYSKIVKSREEQRIYEQERRRHAQERHIVSLVQTEVNKPRFNSNITGDSCITATIENTAKPLPSNTKGTSTLDELEKTYDIKEKVRIDMERKERDERRNQLEVWAKPELNFDNRETILNNNKQDPLVYNFDKCRNNSNTITDQKDEAPDNIDVKIYYDEDFESMYPKPRKKGCQLVYYIDLRPPTEIIEPKPIDVFERHIVPQKKHKKRYADYAVKVGGGWNTMNDYMERHEPVKRFVYEREHLKNSDLPEKKKKYYGFRSTYKSPRYNRAHRTI</sequence>
<reference evidence="2 3" key="1">
    <citation type="submission" date="2020-06" db="EMBL/GenBank/DDBJ databases">
        <authorList>
            <person name="Li R."/>
            <person name="Bekaert M."/>
        </authorList>
    </citation>
    <scope>NUCLEOTIDE SEQUENCE [LARGE SCALE GENOMIC DNA]</scope>
    <source>
        <strain evidence="3">wild</strain>
    </source>
</reference>
<feature type="compositionally biased region" description="Low complexity" evidence="1">
    <location>
        <begin position="149"/>
        <end position="166"/>
    </location>
</feature>
<gene>
    <name evidence="2" type="ORF">MCOR_54461</name>
</gene>
<protein>
    <submittedName>
        <fullName evidence="2">Uncharacterized protein</fullName>
    </submittedName>
</protein>
<feature type="region of interest" description="Disordered" evidence="1">
    <location>
        <begin position="149"/>
        <end position="185"/>
    </location>
</feature>
<keyword evidence="3" id="KW-1185">Reference proteome</keyword>
<proteinExistence type="predicted"/>
<feature type="compositionally biased region" description="Low complexity" evidence="1">
    <location>
        <begin position="323"/>
        <end position="332"/>
    </location>
</feature>
<evidence type="ECO:0000313" key="3">
    <source>
        <dbReference type="Proteomes" id="UP000507470"/>
    </source>
</evidence>
<dbReference type="AlphaFoldDB" id="A0A6J8EPM1"/>
<feature type="compositionally biased region" description="Polar residues" evidence="1">
    <location>
        <begin position="333"/>
        <end position="346"/>
    </location>
</feature>
<name>A0A6J8EPM1_MYTCO</name>
<dbReference type="Proteomes" id="UP000507470">
    <property type="component" value="Unassembled WGS sequence"/>
</dbReference>
<evidence type="ECO:0000313" key="2">
    <source>
        <dbReference type="EMBL" id="CAC5422410.1"/>
    </source>
</evidence>
<organism evidence="2 3">
    <name type="scientific">Mytilus coruscus</name>
    <name type="common">Sea mussel</name>
    <dbReference type="NCBI Taxonomy" id="42192"/>
    <lineage>
        <taxon>Eukaryota</taxon>
        <taxon>Metazoa</taxon>
        <taxon>Spiralia</taxon>
        <taxon>Lophotrochozoa</taxon>
        <taxon>Mollusca</taxon>
        <taxon>Bivalvia</taxon>
        <taxon>Autobranchia</taxon>
        <taxon>Pteriomorphia</taxon>
        <taxon>Mytilida</taxon>
        <taxon>Mytiloidea</taxon>
        <taxon>Mytilidae</taxon>
        <taxon>Mytilinae</taxon>
        <taxon>Mytilus</taxon>
    </lineage>
</organism>
<feature type="region of interest" description="Disordered" evidence="1">
    <location>
        <begin position="305"/>
        <end position="346"/>
    </location>
</feature>